<dbReference type="RefSeq" id="XP_001266275.1">
    <property type="nucleotide sequence ID" value="XM_001266274.1"/>
</dbReference>
<dbReference type="GeneID" id="4592430"/>
<accession>A1D058</accession>
<evidence type="ECO:0000256" key="1">
    <source>
        <dbReference type="SAM" id="MobiDB-lite"/>
    </source>
</evidence>
<protein>
    <recommendedName>
        <fullName evidence="4">Thymidylate kinase</fullName>
    </recommendedName>
</protein>
<feature type="region of interest" description="Disordered" evidence="1">
    <location>
        <begin position="310"/>
        <end position="384"/>
    </location>
</feature>
<sequence>MAALTMTPTTMRQPFASLDAPRMRSLLKTKMNSKNQQNGMAFPALDHTYNVLLTLGFTSGASPAKRRPLAEVDAENIDPVTLNMSTKRKRGCDEEDHDPSKCSPKPLKTSRMALTVVKSNIASPMPSSTFKAPLSKPKSTPALKPVGRSPQGKSCKAFARRSTISKSRPEPTGRKSISRPFSIATVLGNAQPKSQTAPKTPASWSFEIHVDSEQEEMTNLMQHSTCVLDISDDEGKAEFSSRGKENIPPSELGTDLSRTRERETSVSRKTQMTDEPRSPLGELNAADYYGEDCHAFSYAVVYDEDETASETKTALPPLPRNPARTKLSSVSSISSILAATQPVKTTESTKSEAEIEIWESQSTADESEKAIESNPSDELSSSSA</sequence>
<evidence type="ECO:0000313" key="3">
    <source>
        <dbReference type="Proteomes" id="UP000006702"/>
    </source>
</evidence>
<keyword evidence="3" id="KW-1185">Reference proteome</keyword>
<dbReference type="KEGG" id="nfi:NFIA_039540"/>
<reference evidence="3" key="1">
    <citation type="journal article" date="2008" name="PLoS Genet.">
        <title>Genomic islands in the pathogenic filamentous fungus Aspergillus fumigatus.</title>
        <authorList>
            <person name="Fedorova N.D."/>
            <person name="Khaldi N."/>
            <person name="Joardar V.S."/>
            <person name="Maiti R."/>
            <person name="Amedeo P."/>
            <person name="Anderson M.J."/>
            <person name="Crabtree J."/>
            <person name="Silva J.C."/>
            <person name="Badger J.H."/>
            <person name="Albarraq A."/>
            <person name="Angiuoli S."/>
            <person name="Bussey H."/>
            <person name="Bowyer P."/>
            <person name="Cotty P.J."/>
            <person name="Dyer P.S."/>
            <person name="Egan A."/>
            <person name="Galens K."/>
            <person name="Fraser-Liggett C.M."/>
            <person name="Haas B.J."/>
            <person name="Inman J.M."/>
            <person name="Kent R."/>
            <person name="Lemieux S."/>
            <person name="Malavazi I."/>
            <person name="Orvis J."/>
            <person name="Roemer T."/>
            <person name="Ronning C.M."/>
            <person name="Sundaram J.P."/>
            <person name="Sutton G."/>
            <person name="Turner G."/>
            <person name="Venter J.C."/>
            <person name="White O.R."/>
            <person name="Whitty B.R."/>
            <person name="Youngman P."/>
            <person name="Wolfe K.H."/>
            <person name="Goldman G.H."/>
            <person name="Wortman J.R."/>
            <person name="Jiang B."/>
            <person name="Denning D.W."/>
            <person name="Nierman W.C."/>
        </authorList>
    </citation>
    <scope>NUCLEOTIDE SEQUENCE [LARGE SCALE GENOMIC DNA]</scope>
    <source>
        <strain evidence="3">ATCC 1020 / DSM 3700 / CBS 544.65 / FGSC A1164 / JCM 1740 / NRRL 181 / WB 181</strain>
    </source>
</reference>
<dbReference type="EMBL" id="DS027686">
    <property type="protein sequence ID" value="EAW24378.1"/>
    <property type="molecule type" value="Genomic_DNA"/>
</dbReference>
<evidence type="ECO:0000313" key="2">
    <source>
        <dbReference type="EMBL" id="EAW24378.1"/>
    </source>
</evidence>
<dbReference type="STRING" id="331117.A1D058"/>
<dbReference type="Proteomes" id="UP000006702">
    <property type="component" value="Unassembled WGS sequence"/>
</dbReference>
<dbReference type="HOGENOM" id="CLU_055842_0_0_1"/>
<feature type="compositionally biased region" description="Basic and acidic residues" evidence="1">
    <location>
        <begin position="257"/>
        <end position="277"/>
    </location>
</feature>
<proteinExistence type="predicted"/>
<feature type="region of interest" description="Disordered" evidence="1">
    <location>
        <begin position="71"/>
        <end position="107"/>
    </location>
</feature>
<dbReference type="OMA" id="WESGSAH"/>
<name>A1D058_NEOFI</name>
<organism evidence="2 3">
    <name type="scientific">Neosartorya fischeri (strain ATCC 1020 / DSM 3700 / CBS 544.65 / FGSC A1164 / JCM 1740 / NRRL 181 / WB 181)</name>
    <name type="common">Aspergillus fischerianus</name>
    <dbReference type="NCBI Taxonomy" id="331117"/>
    <lineage>
        <taxon>Eukaryota</taxon>
        <taxon>Fungi</taxon>
        <taxon>Dikarya</taxon>
        <taxon>Ascomycota</taxon>
        <taxon>Pezizomycotina</taxon>
        <taxon>Eurotiomycetes</taxon>
        <taxon>Eurotiomycetidae</taxon>
        <taxon>Eurotiales</taxon>
        <taxon>Aspergillaceae</taxon>
        <taxon>Aspergillus</taxon>
        <taxon>Aspergillus subgen. Fumigati</taxon>
    </lineage>
</organism>
<dbReference type="eggNOG" id="ENOG502SC0Q">
    <property type="taxonomic scope" value="Eukaryota"/>
</dbReference>
<feature type="region of interest" description="Disordered" evidence="1">
    <location>
        <begin position="235"/>
        <end position="284"/>
    </location>
</feature>
<feature type="compositionally biased region" description="Low complexity" evidence="1">
    <location>
        <begin position="373"/>
        <end position="384"/>
    </location>
</feature>
<feature type="compositionally biased region" description="Basic and acidic residues" evidence="1">
    <location>
        <begin position="235"/>
        <end position="245"/>
    </location>
</feature>
<dbReference type="VEuPathDB" id="FungiDB:NFIA_039540"/>
<evidence type="ECO:0008006" key="4">
    <source>
        <dbReference type="Google" id="ProtNLM"/>
    </source>
</evidence>
<dbReference type="OrthoDB" id="425602at2759"/>
<dbReference type="AlphaFoldDB" id="A1D058"/>
<feature type="region of interest" description="Disordered" evidence="1">
    <location>
        <begin position="124"/>
        <end position="176"/>
    </location>
</feature>
<gene>
    <name evidence="2" type="ORF">NFIA_039540</name>
</gene>